<dbReference type="CDD" id="cd06558">
    <property type="entry name" value="crotonase-like"/>
    <property type="match status" value="1"/>
</dbReference>
<dbReference type="RefSeq" id="WP_260840110.1">
    <property type="nucleotide sequence ID" value="NZ_CP045809.1"/>
</dbReference>
<proteinExistence type="predicted"/>
<dbReference type="EMBL" id="CP045809">
    <property type="protein sequence ID" value="QHN36667.1"/>
    <property type="molecule type" value="Genomic_DNA"/>
</dbReference>
<dbReference type="Pfam" id="PF00378">
    <property type="entry name" value="ECH_1"/>
    <property type="match status" value="1"/>
</dbReference>
<evidence type="ECO:0000313" key="2">
    <source>
        <dbReference type="Proteomes" id="UP001059836"/>
    </source>
</evidence>
<reference evidence="1" key="1">
    <citation type="journal article" date="2021" name="Nat. Microbiol.">
        <title>Cocultivation of an ultrasmall environmental parasitic bacterium with lytic ability against bacteria associated with wastewater foams.</title>
        <authorList>
            <person name="Batinovic S."/>
            <person name="Rose J.J.A."/>
            <person name="Ratcliffe J."/>
            <person name="Seviour R.J."/>
            <person name="Petrovski S."/>
        </authorList>
    </citation>
    <scope>NUCLEOTIDE SEQUENCE</scope>
    <source>
        <strain evidence="1">CON9</strain>
    </source>
</reference>
<evidence type="ECO:0000313" key="1">
    <source>
        <dbReference type="EMBL" id="QHN36667.1"/>
    </source>
</evidence>
<keyword evidence="2" id="KW-1185">Reference proteome</keyword>
<dbReference type="Proteomes" id="UP001059836">
    <property type="component" value="Chromosome"/>
</dbReference>
<dbReference type="PANTHER" id="PTHR11941:SF54">
    <property type="entry name" value="ENOYL-COA HYDRATASE, MITOCHONDRIAL"/>
    <property type="match status" value="1"/>
</dbReference>
<protein>
    <submittedName>
        <fullName evidence="1">Enoyl-CoA hydratase/isomerase family protein</fullName>
    </submittedName>
</protein>
<dbReference type="PANTHER" id="PTHR11941">
    <property type="entry name" value="ENOYL-COA HYDRATASE-RELATED"/>
    <property type="match status" value="1"/>
</dbReference>
<accession>A0ABX6IL81</accession>
<gene>
    <name evidence="1" type="ORF">GII31_18950</name>
</gene>
<dbReference type="InterPro" id="IPR001753">
    <property type="entry name" value="Enoyl-CoA_hydra/iso"/>
</dbReference>
<dbReference type="InterPro" id="IPR029045">
    <property type="entry name" value="ClpP/crotonase-like_dom_sf"/>
</dbReference>
<organism evidence="1 2">
    <name type="scientific">Gordonia pseudamarae</name>
    <dbReference type="NCBI Taxonomy" id="2831662"/>
    <lineage>
        <taxon>Bacteria</taxon>
        <taxon>Bacillati</taxon>
        <taxon>Actinomycetota</taxon>
        <taxon>Actinomycetes</taxon>
        <taxon>Mycobacteriales</taxon>
        <taxon>Gordoniaceae</taxon>
        <taxon>Gordonia</taxon>
    </lineage>
</organism>
<dbReference type="Gene3D" id="3.90.226.10">
    <property type="entry name" value="2-enoyl-CoA Hydratase, Chain A, domain 1"/>
    <property type="match status" value="1"/>
</dbReference>
<name>A0ABX6IL81_9ACTN</name>
<sequence length="333" mass="35555">MDPDSSIVPYSAIRIVDASSDPRTPDEVTPDEATSLGVPIVAVADDLTAPGTRFWLDRATVTLTTATTDDRRAVTVADPRTAAREIARRVTDSPITAATCDDVLRAVDPAADLRPALIVESLAYSTLQAGPEFARWLASRGPSTPRADETTPLLYHRDGDTLHIEFHRPRRHNAFNDGMRALLIEALNLAHLDPTITAVEISGAGKSFCSGGDLADFGGFDDPASAHLARTRHSPALGLFQLEQRLGTALRVRIHGQVLGSGLEMAAFCGTVRAHPDTVLGLPELSVGLVPGAGGMFSVPRRIGRHRTAYLLLSGETIDAPTAHRWGLVDEIG</sequence>
<dbReference type="SUPFAM" id="SSF52096">
    <property type="entry name" value="ClpP/crotonase"/>
    <property type="match status" value="1"/>
</dbReference>